<sequence>MLLPNAFSISLKSKVTQLERRSEVKAEVAIGAALEMPYSQGIQLLQGIDTGSYKLKGNPFKLDGSGTKVESKAVASDIIQRDVVSNSQEYAANLKASADFSFSGWKASVQFNFAMEKDVKFVSNQQLFVAWRKIVNGYDGYEYPPPLTEYAKQMLQSDGGADTFKQYFGDYYVKGCVNGASMRMIVRTSGSSSSEKESMDLSLKAAYNGAFMSVSGGAGFSQALASSQTMNLESVEIYYSGQDRGSGVRSLSIAQADQELVNFASIAKTGTPLYCLLELYNTHPDYIQAITSKGVPVATTSPAKAIDDFLNDILYTKMIQLQIIMQWYLDASESQQKVLDEADFVSQVLLANEALESSDRAVISGSKHIDVLGIQLSIDNLEQVFFSNGIRDQVLSPTEVVGPLLDSYIPTLTNSLTLSSDTSLAVDTAFKVQDLATSLDFLGQVALNMGFSLQSQDHATVGQDQNALNLLKRFQATTIQPIGAFLDRSIASNPFPQTSVTKDVNLLRTLNSTVVSAKGSYSDTIFTTVCGAKLIDCINAFKNLCGTSSALFDTIRTPSYSSHWVWQSNGERKVLIPQFNPYVAIMLSSYVNLIWVIGAQDRKANLNSQAPSTASSEIKKMLECAFRSFMDSYQRKFSEIITYYNNNWTFCFDKGNSWCELDSNQLLVGLKKTANDNDLASIDLAIGGVGPWTTLSGQANCPSWGRDLDGKESWARCDQNLLIKGFFRETGIGGGNLASIADGKCSSPTPGISFENCYEQDVVSSFDTTGNYGYCQRPGYFWFGLRAGYEGAVRDLDKIQCCKPTYAWQKLSC</sequence>
<gene>
    <name evidence="1" type="primary">Contig11017.g11771</name>
    <name evidence="1" type="ORF">STYLEM_782</name>
</gene>
<keyword evidence="2" id="KW-1185">Reference proteome</keyword>
<dbReference type="InParanoid" id="A0A077ZPE9"/>
<dbReference type="EMBL" id="CCKQ01000736">
    <property type="protein sequence ID" value="CDW71832.1"/>
    <property type="molecule type" value="Genomic_DNA"/>
</dbReference>
<dbReference type="Proteomes" id="UP000039865">
    <property type="component" value="Unassembled WGS sequence"/>
</dbReference>
<accession>A0A077ZPE9</accession>
<proteinExistence type="predicted"/>
<evidence type="ECO:0000313" key="2">
    <source>
        <dbReference type="Proteomes" id="UP000039865"/>
    </source>
</evidence>
<organism evidence="1 2">
    <name type="scientific">Stylonychia lemnae</name>
    <name type="common">Ciliate</name>
    <dbReference type="NCBI Taxonomy" id="5949"/>
    <lineage>
        <taxon>Eukaryota</taxon>
        <taxon>Sar</taxon>
        <taxon>Alveolata</taxon>
        <taxon>Ciliophora</taxon>
        <taxon>Intramacronucleata</taxon>
        <taxon>Spirotrichea</taxon>
        <taxon>Stichotrichia</taxon>
        <taxon>Sporadotrichida</taxon>
        <taxon>Oxytrichidae</taxon>
        <taxon>Stylonychinae</taxon>
        <taxon>Stylonychia</taxon>
    </lineage>
</organism>
<dbReference type="OrthoDB" id="5947210at2759"/>
<name>A0A077ZPE9_STYLE</name>
<evidence type="ECO:0000313" key="1">
    <source>
        <dbReference type="EMBL" id="CDW71832.1"/>
    </source>
</evidence>
<evidence type="ECO:0008006" key="3">
    <source>
        <dbReference type="Google" id="ProtNLM"/>
    </source>
</evidence>
<protein>
    <recommendedName>
        <fullName evidence="3">MACPF domain-containing protein</fullName>
    </recommendedName>
</protein>
<dbReference type="AlphaFoldDB" id="A0A077ZPE9"/>
<reference evidence="1 2" key="1">
    <citation type="submission" date="2014-06" db="EMBL/GenBank/DDBJ databases">
        <authorList>
            <person name="Swart Estienne"/>
        </authorList>
    </citation>
    <scope>NUCLEOTIDE SEQUENCE [LARGE SCALE GENOMIC DNA]</scope>
    <source>
        <strain evidence="1 2">130c</strain>
    </source>
</reference>